<reference evidence="2" key="1">
    <citation type="submission" date="2017-04" db="EMBL/GenBank/DDBJ databases">
        <authorList>
            <person name="Varghese N."/>
            <person name="Submissions S."/>
        </authorList>
    </citation>
    <scope>NUCLEOTIDE SEQUENCE [LARGE SCALE GENOMIC DNA]</scope>
    <source>
        <strain evidence="2">DSM 12126</strain>
    </source>
</reference>
<dbReference type="AlphaFoldDB" id="A0A1W1Z1I3"/>
<dbReference type="STRING" id="151894.SAMN04488524_0375"/>
<evidence type="ECO:0000313" key="2">
    <source>
        <dbReference type="Proteomes" id="UP000192756"/>
    </source>
</evidence>
<proteinExistence type="predicted"/>
<gene>
    <name evidence="1" type="ORF">SAMN04488524_0375</name>
</gene>
<name>A0A1W1Z1I3_9SPHI</name>
<dbReference type="NCBIfam" id="TIGR01200">
    <property type="entry name" value="GLPGLI"/>
    <property type="match status" value="1"/>
</dbReference>
<keyword evidence="2" id="KW-1185">Reference proteome</keyword>
<dbReference type="Pfam" id="PF09697">
    <property type="entry name" value="Porph_ging"/>
    <property type="match status" value="1"/>
</dbReference>
<dbReference type="Proteomes" id="UP000192756">
    <property type="component" value="Unassembled WGS sequence"/>
</dbReference>
<protein>
    <submittedName>
        <fullName evidence="1">GLPGLI family protein</fullName>
    </submittedName>
</protein>
<evidence type="ECO:0000313" key="1">
    <source>
        <dbReference type="EMBL" id="SMC42337.1"/>
    </source>
</evidence>
<dbReference type="InterPro" id="IPR005901">
    <property type="entry name" value="GLPGLI"/>
</dbReference>
<sequence length="306" mass="33888">MAIEPVEPFRKNRQMMKKLLTIIGICAGLSASAQGFLGKNTGRVQKTIDTASLRCYYLFSKKTEGADKVHRTDTMVLDIGPAVSKFYDPARLGRDSMLNAKLASIDPQTIKSVNVYKSDSGRDFSSMPGSTYTGTLEGESYQIIKDKRAQKITVLDYIDAIGDRYKYEDETGALPWKMSNETDTVAGYTCQKATLSFRGREYTAWFAADVPVPDGPWKFWGLPGLILKVEDTQGLFAFRMIGLQQLSASAPLPIKVDDSRSIKCTRAEFEQQKKKQTGGMLININGGAVVIAQSPRKTGYLPMETE</sequence>
<dbReference type="EMBL" id="FWXT01000001">
    <property type="protein sequence ID" value="SMC42337.1"/>
    <property type="molecule type" value="Genomic_DNA"/>
</dbReference>
<organism evidence="1 2">
    <name type="scientific">Pedobacter africanus</name>
    <dbReference type="NCBI Taxonomy" id="151894"/>
    <lineage>
        <taxon>Bacteria</taxon>
        <taxon>Pseudomonadati</taxon>
        <taxon>Bacteroidota</taxon>
        <taxon>Sphingobacteriia</taxon>
        <taxon>Sphingobacteriales</taxon>
        <taxon>Sphingobacteriaceae</taxon>
        <taxon>Pedobacter</taxon>
    </lineage>
</organism>
<accession>A0A1W1Z1I3</accession>